<comment type="caution">
    <text evidence="1">The sequence shown here is derived from an EMBL/GenBank/DDBJ whole genome shotgun (WGS) entry which is preliminary data.</text>
</comment>
<dbReference type="AlphaFoldDB" id="A0ABD2W1L0"/>
<dbReference type="Proteomes" id="UP001627154">
    <property type="component" value="Unassembled WGS sequence"/>
</dbReference>
<evidence type="ECO:0000313" key="1">
    <source>
        <dbReference type="EMBL" id="KAL3386626.1"/>
    </source>
</evidence>
<keyword evidence="2" id="KW-1185">Reference proteome</keyword>
<evidence type="ECO:0000313" key="2">
    <source>
        <dbReference type="Proteomes" id="UP001627154"/>
    </source>
</evidence>
<proteinExistence type="predicted"/>
<name>A0ABD2W1L0_9HYME</name>
<organism evidence="1 2">
    <name type="scientific">Trichogramma kaykai</name>
    <dbReference type="NCBI Taxonomy" id="54128"/>
    <lineage>
        <taxon>Eukaryota</taxon>
        <taxon>Metazoa</taxon>
        <taxon>Ecdysozoa</taxon>
        <taxon>Arthropoda</taxon>
        <taxon>Hexapoda</taxon>
        <taxon>Insecta</taxon>
        <taxon>Pterygota</taxon>
        <taxon>Neoptera</taxon>
        <taxon>Endopterygota</taxon>
        <taxon>Hymenoptera</taxon>
        <taxon>Apocrita</taxon>
        <taxon>Proctotrupomorpha</taxon>
        <taxon>Chalcidoidea</taxon>
        <taxon>Trichogrammatidae</taxon>
        <taxon>Trichogramma</taxon>
    </lineage>
</organism>
<sequence>MEKMGYTDLFNHDVSNNYQIQNKIKKETVDEVKKEVNLNFDCELNEENEKRNDTEKLKDSLKMHTKKLPNGTSHTCDTCGKTYTTGCSQTPYLFGT</sequence>
<reference evidence="1 2" key="1">
    <citation type="journal article" date="2024" name="bioRxiv">
        <title>A reference genome for Trichogramma kaykai: A tiny desert-dwelling parasitoid wasp with competing sex-ratio distorters.</title>
        <authorList>
            <person name="Culotta J."/>
            <person name="Lindsey A.R."/>
        </authorList>
    </citation>
    <scope>NUCLEOTIDE SEQUENCE [LARGE SCALE GENOMIC DNA]</scope>
    <source>
        <strain evidence="1 2">KSX58</strain>
    </source>
</reference>
<dbReference type="EMBL" id="JBJJXI010000146">
    <property type="protein sequence ID" value="KAL3386626.1"/>
    <property type="molecule type" value="Genomic_DNA"/>
</dbReference>
<protein>
    <submittedName>
        <fullName evidence="1">Uncharacterized protein</fullName>
    </submittedName>
</protein>
<gene>
    <name evidence="1" type="ORF">TKK_018110</name>
</gene>
<accession>A0ABD2W1L0</accession>